<gene>
    <name evidence="3" type="ORF">TrCOL_g9666</name>
</gene>
<dbReference type="Proteomes" id="UP001165065">
    <property type="component" value="Unassembled WGS sequence"/>
</dbReference>
<proteinExistence type="predicted"/>
<dbReference type="EMBL" id="BRYA01000346">
    <property type="protein sequence ID" value="GMI47492.1"/>
    <property type="molecule type" value="Genomic_DNA"/>
</dbReference>
<dbReference type="AlphaFoldDB" id="A0A9W7GP72"/>
<evidence type="ECO:0000313" key="4">
    <source>
        <dbReference type="Proteomes" id="UP001165065"/>
    </source>
</evidence>
<feature type="region of interest" description="Disordered" evidence="1">
    <location>
        <begin position="140"/>
        <end position="165"/>
    </location>
</feature>
<dbReference type="Gene3D" id="3.10.20.90">
    <property type="entry name" value="Phosphatidylinositol 3-kinase Catalytic Subunit, Chain A, domain 1"/>
    <property type="match status" value="1"/>
</dbReference>
<keyword evidence="4" id="KW-1185">Reference proteome</keyword>
<dbReference type="OrthoDB" id="1043111at2759"/>
<reference evidence="4" key="1">
    <citation type="journal article" date="2023" name="Commun. Biol.">
        <title>Genome analysis of Parmales, the sister group of diatoms, reveals the evolutionary specialization of diatoms from phago-mixotrophs to photoautotrophs.</title>
        <authorList>
            <person name="Ban H."/>
            <person name="Sato S."/>
            <person name="Yoshikawa S."/>
            <person name="Yamada K."/>
            <person name="Nakamura Y."/>
            <person name="Ichinomiya M."/>
            <person name="Sato N."/>
            <person name="Blanc-Mathieu R."/>
            <person name="Endo H."/>
            <person name="Kuwata A."/>
            <person name="Ogata H."/>
        </authorList>
    </citation>
    <scope>NUCLEOTIDE SEQUENCE [LARGE SCALE GENOMIC DNA]</scope>
</reference>
<name>A0A9W7GP72_9STRA</name>
<sequence length="180" mass="19206">MSSSNATNAEDVSKVSVGTDSSAESIDTATKEKTVRVDNDVVEVGANEIELRFVFANRDGKFVTQVISLDKTVLDMKECLKAKWPADVGECPSLDRMRMICMGRGILSPDNSKLSAFNIPKFSTHSTPINCSVRPLNATPSVGKGRTSVIRASPPPPGRNALASGNGDTMVDSRCACNIL</sequence>
<protein>
    <recommendedName>
        <fullName evidence="2">UBL3-like ubiquitin domain-containing protein</fullName>
    </recommendedName>
</protein>
<evidence type="ECO:0000313" key="3">
    <source>
        <dbReference type="EMBL" id="GMI47492.1"/>
    </source>
</evidence>
<dbReference type="SUPFAM" id="SSF54236">
    <property type="entry name" value="Ubiquitin-like"/>
    <property type="match status" value="1"/>
</dbReference>
<evidence type="ECO:0000259" key="2">
    <source>
        <dbReference type="Pfam" id="PF13881"/>
    </source>
</evidence>
<feature type="compositionally biased region" description="Polar residues" evidence="1">
    <location>
        <begin position="1"/>
        <end position="28"/>
    </location>
</feature>
<feature type="region of interest" description="Disordered" evidence="1">
    <location>
        <begin position="1"/>
        <end position="29"/>
    </location>
</feature>
<dbReference type="Pfam" id="PF13881">
    <property type="entry name" value="Rad60-SLD_2"/>
    <property type="match status" value="1"/>
</dbReference>
<evidence type="ECO:0000256" key="1">
    <source>
        <dbReference type="SAM" id="MobiDB-lite"/>
    </source>
</evidence>
<organism evidence="3 4">
    <name type="scientific">Triparma columacea</name>
    <dbReference type="NCBI Taxonomy" id="722753"/>
    <lineage>
        <taxon>Eukaryota</taxon>
        <taxon>Sar</taxon>
        <taxon>Stramenopiles</taxon>
        <taxon>Ochrophyta</taxon>
        <taxon>Bolidophyceae</taxon>
        <taxon>Parmales</taxon>
        <taxon>Triparmaceae</taxon>
        <taxon>Triparma</taxon>
    </lineage>
</organism>
<feature type="domain" description="UBL3-like ubiquitin" evidence="2">
    <location>
        <begin position="48"/>
        <end position="129"/>
    </location>
</feature>
<dbReference type="InterPro" id="IPR039540">
    <property type="entry name" value="UBL3-like_ubiquitin_dom"/>
</dbReference>
<comment type="caution">
    <text evidence="3">The sequence shown here is derived from an EMBL/GenBank/DDBJ whole genome shotgun (WGS) entry which is preliminary data.</text>
</comment>
<dbReference type="InterPro" id="IPR029071">
    <property type="entry name" value="Ubiquitin-like_domsf"/>
</dbReference>
<accession>A0A9W7GP72</accession>